<dbReference type="OrthoDB" id="5795596at2759"/>
<evidence type="ECO:0000259" key="3">
    <source>
        <dbReference type="PROSITE" id="PS51304"/>
    </source>
</evidence>
<reference evidence="4" key="1">
    <citation type="submission" date="2022-01" db="EMBL/GenBank/DDBJ databases">
        <authorList>
            <person name="King R."/>
        </authorList>
    </citation>
    <scope>NUCLEOTIDE SEQUENCE</scope>
</reference>
<dbReference type="SMART" id="SM00276">
    <property type="entry name" value="GLECT"/>
    <property type="match status" value="2"/>
</dbReference>
<dbReference type="InterPro" id="IPR001079">
    <property type="entry name" value="Galectin_CRD"/>
</dbReference>
<dbReference type="SUPFAM" id="SSF49899">
    <property type="entry name" value="Concanavalin A-like lectins/glucanases"/>
    <property type="match status" value="2"/>
</dbReference>
<evidence type="ECO:0000313" key="5">
    <source>
        <dbReference type="Proteomes" id="UP001153737"/>
    </source>
</evidence>
<proteinExistence type="predicted"/>
<dbReference type="CDD" id="cd00070">
    <property type="entry name" value="GLECT"/>
    <property type="match status" value="1"/>
</dbReference>
<dbReference type="InterPro" id="IPR013320">
    <property type="entry name" value="ConA-like_dom_sf"/>
</dbReference>
<evidence type="ECO:0000256" key="2">
    <source>
        <dbReference type="RuleBase" id="RU102079"/>
    </source>
</evidence>
<dbReference type="AlphaFoldDB" id="A0A9P0GQI7"/>
<dbReference type="Pfam" id="PF00337">
    <property type="entry name" value="Gal-bind_lectin"/>
    <property type="match status" value="2"/>
</dbReference>
<evidence type="ECO:0000313" key="4">
    <source>
        <dbReference type="EMBL" id="CAH1179130.1"/>
    </source>
</evidence>
<keyword evidence="1 2" id="KW-0430">Lectin</keyword>
<gene>
    <name evidence="4" type="ORF">PHAECO_LOCUS12071</name>
</gene>
<accession>A0A9P0GQI7</accession>
<dbReference type="PROSITE" id="PS51304">
    <property type="entry name" value="GALECTIN"/>
    <property type="match status" value="2"/>
</dbReference>
<dbReference type="GO" id="GO:0030246">
    <property type="term" value="F:carbohydrate binding"/>
    <property type="evidence" value="ECO:0007669"/>
    <property type="project" value="UniProtKB-UniRule"/>
</dbReference>
<dbReference type="Proteomes" id="UP001153737">
    <property type="component" value="Chromosome 8"/>
</dbReference>
<evidence type="ECO:0000256" key="1">
    <source>
        <dbReference type="ARBA" id="ARBA00022734"/>
    </source>
</evidence>
<dbReference type="EMBL" id="OU896714">
    <property type="protein sequence ID" value="CAH1179130.1"/>
    <property type="molecule type" value="Genomic_DNA"/>
</dbReference>
<feature type="domain" description="Galectin" evidence="3">
    <location>
        <begin position="39"/>
        <end position="169"/>
    </location>
</feature>
<dbReference type="PANTHER" id="PTHR11346">
    <property type="entry name" value="GALECTIN"/>
    <property type="match status" value="1"/>
</dbReference>
<dbReference type="PANTHER" id="PTHR11346:SF176">
    <property type="entry name" value="32 KDA BETA-GALACTOSIDE-BINDING LECTIN LEC-3"/>
    <property type="match status" value="1"/>
</dbReference>
<protein>
    <recommendedName>
        <fullName evidence="2">Galectin</fullName>
    </recommendedName>
</protein>
<dbReference type="SMART" id="SM00908">
    <property type="entry name" value="Gal-bind_lectin"/>
    <property type="match status" value="2"/>
</dbReference>
<organism evidence="4 5">
    <name type="scientific">Phaedon cochleariae</name>
    <name type="common">Mustard beetle</name>
    <dbReference type="NCBI Taxonomy" id="80249"/>
    <lineage>
        <taxon>Eukaryota</taxon>
        <taxon>Metazoa</taxon>
        <taxon>Ecdysozoa</taxon>
        <taxon>Arthropoda</taxon>
        <taxon>Hexapoda</taxon>
        <taxon>Insecta</taxon>
        <taxon>Pterygota</taxon>
        <taxon>Neoptera</taxon>
        <taxon>Endopterygota</taxon>
        <taxon>Coleoptera</taxon>
        <taxon>Polyphaga</taxon>
        <taxon>Cucujiformia</taxon>
        <taxon>Chrysomeloidea</taxon>
        <taxon>Chrysomelidae</taxon>
        <taxon>Chrysomelinae</taxon>
        <taxon>Chrysomelini</taxon>
        <taxon>Phaedon</taxon>
    </lineage>
</organism>
<reference evidence="4" key="2">
    <citation type="submission" date="2022-10" db="EMBL/GenBank/DDBJ databases">
        <authorList>
            <consortium name="ENA_rothamsted_submissions"/>
            <consortium name="culmorum"/>
            <person name="King R."/>
        </authorList>
    </citation>
    <scope>NUCLEOTIDE SEQUENCE</scope>
</reference>
<dbReference type="Gene3D" id="2.60.120.200">
    <property type="match status" value="2"/>
</dbReference>
<name>A0A9P0GQI7_PHACE</name>
<feature type="domain" description="Galectin" evidence="3">
    <location>
        <begin position="204"/>
        <end position="345"/>
    </location>
</feature>
<keyword evidence="5" id="KW-1185">Reference proteome</keyword>
<dbReference type="InterPro" id="IPR044156">
    <property type="entry name" value="Galectin-like"/>
</dbReference>
<sequence length="345" mass="39297">MSRCHILSKAKSKRKGTCAKVECKCDRNICFCETLHAPFTDKLPENLTPGTCIVIDGLIKEDCPRFAINLACSEEGDVGLHINPRLFQKFISRNCRINGKWQVPEVTSIAKFQLARNQSFRMSILITTKEFLIAIDGKHFCGYVFRFSPEHLQILQVLGSIKVLKVDYQDLEEYPPEFPTVVPVVLTMGKNLFAASGGEVDLPLAAFLAKGFRKDFQIEINGKIKMHPCGFFLNLQETSRVWPLPNLHLHINFIFNVKQGKHSVLVNSRIDEVWRDAVIVPRLYLQPTSVFNIAIHRSSENFIIWLDGELLDMFEIATTNVDLIDTLYIQGDISIYPPMNITIRK</sequence>